<dbReference type="RefSeq" id="WP_080850771.1">
    <property type="nucleotide sequence ID" value="NZ_CP039925.1"/>
</dbReference>
<dbReference type="GO" id="GO:0016829">
    <property type="term" value="F:lyase activity"/>
    <property type="evidence" value="ECO:0007669"/>
    <property type="project" value="UniProtKB-KW"/>
</dbReference>
<dbReference type="InterPro" id="IPR014748">
    <property type="entry name" value="Enoyl-CoA_hydra_C"/>
</dbReference>
<comment type="similarity">
    <text evidence="1 3">Belongs to the enoyl-CoA hydratase/isomerase family.</text>
</comment>
<dbReference type="PANTHER" id="PTHR11941">
    <property type="entry name" value="ENOYL-COA HYDRATASE-RELATED"/>
    <property type="match status" value="1"/>
</dbReference>
<keyword evidence="2" id="KW-0456">Lyase</keyword>
<evidence type="ECO:0000313" key="4">
    <source>
        <dbReference type="EMBL" id="QCL98133.1"/>
    </source>
</evidence>
<dbReference type="Pfam" id="PF00378">
    <property type="entry name" value="ECH_1"/>
    <property type="match status" value="1"/>
</dbReference>
<dbReference type="CDD" id="cd06558">
    <property type="entry name" value="crotonase-like"/>
    <property type="match status" value="1"/>
</dbReference>
<gene>
    <name evidence="4" type="ORF">CFBP7129_28530</name>
</gene>
<dbReference type="InterPro" id="IPR001753">
    <property type="entry name" value="Enoyl-CoA_hydra/iso"/>
</dbReference>
<evidence type="ECO:0000256" key="3">
    <source>
        <dbReference type="RuleBase" id="RU003707"/>
    </source>
</evidence>
<dbReference type="InterPro" id="IPR018376">
    <property type="entry name" value="Enoyl-CoA_hyd/isom_CS"/>
</dbReference>
<reference evidence="4 5" key="1">
    <citation type="submission" date="2019-04" db="EMBL/GenBank/DDBJ databases">
        <title>Complete genome sequence of Agrobacterium tumefaciens CFBP7129.</title>
        <authorList>
            <person name="Haryono M."/>
            <person name="Lin Y.-C."/>
            <person name="Lai E.-M."/>
            <person name="Kuo C.-H."/>
        </authorList>
    </citation>
    <scope>NUCLEOTIDE SEQUENCE [LARGE SCALE GENOMIC DNA]</scope>
    <source>
        <strain evidence="4 5">CFBP7129</strain>
        <plasmid evidence="5">patcfbp7129b</plasmid>
    </source>
</reference>
<dbReference type="Gene3D" id="3.90.226.10">
    <property type="entry name" value="2-enoyl-CoA Hydratase, Chain A, domain 1"/>
    <property type="match status" value="1"/>
</dbReference>
<dbReference type="InterPro" id="IPR029045">
    <property type="entry name" value="ClpP/crotonase-like_dom_sf"/>
</dbReference>
<protein>
    <submittedName>
        <fullName evidence="4">3-hydroxybutyryl-CoA dehydratase</fullName>
    </submittedName>
</protein>
<geneLocation type="plasmid" evidence="5">
    <name>patcfbp7129b</name>
</geneLocation>
<organism evidence="4 5">
    <name type="scientific">Agrobacterium tumefaciens</name>
    <dbReference type="NCBI Taxonomy" id="358"/>
    <lineage>
        <taxon>Bacteria</taxon>
        <taxon>Pseudomonadati</taxon>
        <taxon>Pseudomonadota</taxon>
        <taxon>Alphaproteobacteria</taxon>
        <taxon>Hyphomicrobiales</taxon>
        <taxon>Rhizobiaceae</taxon>
        <taxon>Rhizobium/Agrobacterium group</taxon>
        <taxon>Agrobacterium</taxon>
        <taxon>Agrobacterium tumefaciens complex</taxon>
    </lineage>
</organism>
<evidence type="ECO:0000256" key="1">
    <source>
        <dbReference type="ARBA" id="ARBA00005254"/>
    </source>
</evidence>
<dbReference type="AlphaFoldDB" id="A0A4D7Z6N4"/>
<accession>A0A4D7Z6N4</accession>
<keyword evidence="4" id="KW-0614">Plasmid</keyword>
<dbReference type="PROSITE" id="PS00166">
    <property type="entry name" value="ENOYL_COA_HYDRATASE"/>
    <property type="match status" value="1"/>
</dbReference>
<dbReference type="Proteomes" id="UP000298649">
    <property type="component" value="Plasmid pAtCFBP7129b"/>
</dbReference>
<dbReference type="GO" id="GO:0006635">
    <property type="term" value="P:fatty acid beta-oxidation"/>
    <property type="evidence" value="ECO:0007669"/>
    <property type="project" value="TreeGrafter"/>
</dbReference>
<dbReference type="Gene3D" id="1.10.12.10">
    <property type="entry name" value="Lyase 2-enoyl-coa Hydratase, Chain A, domain 2"/>
    <property type="match status" value="1"/>
</dbReference>
<evidence type="ECO:0000256" key="2">
    <source>
        <dbReference type="ARBA" id="ARBA00023239"/>
    </source>
</evidence>
<dbReference type="PANTHER" id="PTHR11941:SF54">
    <property type="entry name" value="ENOYL-COA HYDRATASE, MITOCHONDRIAL"/>
    <property type="match status" value="1"/>
</dbReference>
<dbReference type="EMBL" id="CP039925">
    <property type="protein sequence ID" value="QCL98133.1"/>
    <property type="molecule type" value="Genomic_DNA"/>
</dbReference>
<sequence length="255" mass="27426">MNDILVETTDGVALVTLNRPKQRNAVTYAMWQHLAEVFRSFDHDPAVRSIILTGAGTDFSAGADISEFEAVRGGRDESKNYEIAVDAAGDAIYNVSKPTVAALRGYCLGGAAHLAMSCDFRVAQNGAIFGIPAARLSIIYGVSATRKLFSLVGATEAKRILFSAARFNTQKALDIGFIDQIGEDALVLARARAAEFADSAPLTIAGAKYILNGCARGELDRMAADRMIDQASSSHDYLEGRQAFKDKRPARFLGK</sequence>
<name>A0A4D7Z6N4_AGRTU</name>
<evidence type="ECO:0000313" key="5">
    <source>
        <dbReference type="Proteomes" id="UP000298649"/>
    </source>
</evidence>
<dbReference type="SUPFAM" id="SSF52096">
    <property type="entry name" value="ClpP/crotonase"/>
    <property type="match status" value="1"/>
</dbReference>
<proteinExistence type="inferred from homology"/>